<dbReference type="Pfam" id="PF02594">
    <property type="entry name" value="DUF167"/>
    <property type="match status" value="1"/>
</dbReference>
<gene>
    <name evidence="3" type="ORF">A5771_12930</name>
</gene>
<dbReference type="NCBIfam" id="TIGR00251">
    <property type="entry name" value="DUF167 family protein"/>
    <property type="match status" value="1"/>
</dbReference>
<reference evidence="4" key="1">
    <citation type="submission" date="2016-06" db="EMBL/GenBank/DDBJ databases">
        <authorList>
            <person name="Sutton G."/>
            <person name="Brinkac L."/>
            <person name="Sanka R."/>
            <person name="Adams M."/>
            <person name="Lau E."/>
            <person name="Mehaffy C."/>
            <person name="Tameris M."/>
            <person name="Hatherill M."/>
            <person name="Hanekom W."/>
            <person name="Mahomed H."/>
            <person name="Mcshane H."/>
        </authorList>
    </citation>
    <scope>NUCLEOTIDE SEQUENCE [LARGE SCALE GENOMIC DNA]</scope>
    <source>
        <strain evidence="4">852014-51077_SCH5608930-a</strain>
    </source>
</reference>
<dbReference type="Proteomes" id="UP000093985">
    <property type="component" value="Unassembled WGS sequence"/>
</dbReference>
<evidence type="ECO:0000256" key="1">
    <source>
        <dbReference type="ARBA" id="ARBA00010364"/>
    </source>
</evidence>
<protein>
    <recommendedName>
        <fullName evidence="2">UPF0235 protein A5771_12930</fullName>
    </recommendedName>
</protein>
<organism evidence="3 4">
    <name type="scientific">Mycolicibacter sinensis (strain JDM601)</name>
    <name type="common">Mycobacterium sinense</name>
    <dbReference type="NCBI Taxonomy" id="875328"/>
    <lineage>
        <taxon>Bacteria</taxon>
        <taxon>Bacillati</taxon>
        <taxon>Actinomycetota</taxon>
        <taxon>Actinomycetes</taxon>
        <taxon>Mycobacteriales</taxon>
        <taxon>Mycobacteriaceae</taxon>
        <taxon>Mycolicibacter</taxon>
    </lineage>
</organism>
<comment type="similarity">
    <text evidence="1 2">Belongs to the UPF0235 family.</text>
</comment>
<dbReference type="HAMAP" id="MF_00634">
    <property type="entry name" value="UPF0235"/>
    <property type="match status" value="1"/>
</dbReference>
<evidence type="ECO:0000313" key="3">
    <source>
        <dbReference type="EMBL" id="OBG03696.1"/>
    </source>
</evidence>
<dbReference type="SMART" id="SM01152">
    <property type="entry name" value="DUF167"/>
    <property type="match status" value="1"/>
</dbReference>
<accession>A0A1A2EFX1</accession>
<name>A0A1A2EFX1_MYCSD</name>
<dbReference type="Gene3D" id="3.30.1200.10">
    <property type="entry name" value="YggU-like"/>
    <property type="match status" value="1"/>
</dbReference>
<dbReference type="InterPro" id="IPR003746">
    <property type="entry name" value="DUF167"/>
</dbReference>
<dbReference type="SUPFAM" id="SSF69786">
    <property type="entry name" value="YggU-like"/>
    <property type="match status" value="1"/>
</dbReference>
<comment type="caution">
    <text evidence="3">The sequence shown here is derived from an EMBL/GenBank/DDBJ whole genome shotgun (WGS) entry which is preliminary data.</text>
</comment>
<dbReference type="AlphaFoldDB" id="A0A1A2EFX1"/>
<evidence type="ECO:0000313" key="4">
    <source>
        <dbReference type="Proteomes" id="UP000093985"/>
    </source>
</evidence>
<evidence type="ECO:0000256" key="2">
    <source>
        <dbReference type="HAMAP-Rule" id="MF_00634"/>
    </source>
</evidence>
<dbReference type="InterPro" id="IPR036591">
    <property type="entry name" value="YggU-like_sf"/>
</dbReference>
<proteinExistence type="inferred from homology"/>
<sequence length="83" mass="9074">MPLYETVVVKVRPGSRKGPLVETDDDGRLTVYVREPAVDGKANAAVIRVLAEHFGVPRSRVELASGAGAHIKRFRIELPPARD</sequence>
<dbReference type="EMBL" id="LZIN01000073">
    <property type="protein sequence ID" value="OBG03696.1"/>
    <property type="molecule type" value="Genomic_DNA"/>
</dbReference>